<keyword evidence="3 5" id="KW-0067">ATP-binding</keyword>
<name>A0A4Y7RIF8_9FIRM</name>
<proteinExistence type="predicted"/>
<dbReference type="CDD" id="cd03230">
    <property type="entry name" value="ABC_DR_subfamily_A"/>
    <property type="match status" value="1"/>
</dbReference>
<evidence type="ECO:0000256" key="3">
    <source>
        <dbReference type="ARBA" id="ARBA00022840"/>
    </source>
</evidence>
<evidence type="ECO:0000259" key="4">
    <source>
        <dbReference type="PROSITE" id="PS50893"/>
    </source>
</evidence>
<dbReference type="PROSITE" id="PS00211">
    <property type="entry name" value="ABC_TRANSPORTER_1"/>
    <property type="match status" value="1"/>
</dbReference>
<evidence type="ECO:0000256" key="2">
    <source>
        <dbReference type="ARBA" id="ARBA00022741"/>
    </source>
</evidence>
<dbReference type="InterPro" id="IPR027417">
    <property type="entry name" value="P-loop_NTPase"/>
</dbReference>
<comment type="caution">
    <text evidence="5">The sequence shown here is derived from an EMBL/GenBank/DDBJ whole genome shotgun (WGS) entry which is preliminary data.</text>
</comment>
<organism evidence="5 6">
    <name type="scientific">Pelotomaculum schinkii</name>
    <dbReference type="NCBI Taxonomy" id="78350"/>
    <lineage>
        <taxon>Bacteria</taxon>
        <taxon>Bacillati</taxon>
        <taxon>Bacillota</taxon>
        <taxon>Clostridia</taxon>
        <taxon>Eubacteriales</taxon>
        <taxon>Desulfotomaculaceae</taxon>
        <taxon>Pelotomaculum</taxon>
    </lineage>
</organism>
<dbReference type="RefSeq" id="WP_206663745.1">
    <property type="nucleotide sequence ID" value="NZ_QFGA01000001.1"/>
</dbReference>
<reference evidence="5 6" key="1">
    <citation type="journal article" date="2018" name="Environ. Microbiol.">
        <title>Novel energy conservation strategies and behaviour of Pelotomaculum schinkii driving syntrophic propionate catabolism.</title>
        <authorList>
            <person name="Hidalgo-Ahumada C.A.P."/>
            <person name="Nobu M.K."/>
            <person name="Narihiro T."/>
            <person name="Tamaki H."/>
            <person name="Liu W.T."/>
            <person name="Kamagata Y."/>
            <person name="Stams A.J.M."/>
            <person name="Imachi H."/>
            <person name="Sousa D.Z."/>
        </authorList>
    </citation>
    <scope>NUCLEOTIDE SEQUENCE [LARGE SCALE GENOMIC DNA]</scope>
    <source>
        <strain evidence="5 6">HH</strain>
    </source>
</reference>
<evidence type="ECO:0000256" key="1">
    <source>
        <dbReference type="ARBA" id="ARBA00022448"/>
    </source>
</evidence>
<dbReference type="Gene3D" id="3.40.50.300">
    <property type="entry name" value="P-loop containing nucleotide triphosphate hydrolases"/>
    <property type="match status" value="1"/>
</dbReference>
<dbReference type="GO" id="GO:0016887">
    <property type="term" value="F:ATP hydrolysis activity"/>
    <property type="evidence" value="ECO:0007669"/>
    <property type="project" value="InterPro"/>
</dbReference>
<gene>
    <name evidence="5" type="primary">ecsA_1</name>
    <name evidence="5" type="ORF">Psch_02083</name>
</gene>
<dbReference type="GO" id="GO:0005524">
    <property type="term" value="F:ATP binding"/>
    <property type="evidence" value="ECO:0007669"/>
    <property type="project" value="UniProtKB-KW"/>
</dbReference>
<dbReference type="SMART" id="SM00382">
    <property type="entry name" value="AAA"/>
    <property type="match status" value="1"/>
</dbReference>
<dbReference type="Proteomes" id="UP000298324">
    <property type="component" value="Unassembled WGS sequence"/>
</dbReference>
<dbReference type="InterPro" id="IPR051782">
    <property type="entry name" value="ABC_Transporter_VariousFunc"/>
</dbReference>
<dbReference type="InterPro" id="IPR003593">
    <property type="entry name" value="AAA+_ATPase"/>
</dbReference>
<sequence>MKIGSILEIRHLTKKFGKKTAVDDLNFNLIKGETVGLLGPNGAGKSTLIKCIVGLLRPTGGDILIAGKPRGSRQARKISAYVPEVPQLYNMLTVWEHLRFITDAYEVARWEAKAEQLLRLFEIWEQRDEFVKALSKGMRQKLSLCCGIISDARILFLDEPMVGLDPKAIKNLKDLIRELKDEGRTLFVSTHLLDPIENICSRIIVLKKGKTIADGSLAELRSRLGEEKASLEEVFLEVTADA</sequence>
<dbReference type="PANTHER" id="PTHR42939">
    <property type="entry name" value="ABC TRANSPORTER ATP-BINDING PROTEIN ALBC-RELATED"/>
    <property type="match status" value="1"/>
</dbReference>
<keyword evidence="2" id="KW-0547">Nucleotide-binding</keyword>
<protein>
    <submittedName>
        <fullName evidence="5">ABC-type transporter ATP-binding protein EcsA</fullName>
    </submittedName>
</protein>
<dbReference type="InterPro" id="IPR003439">
    <property type="entry name" value="ABC_transporter-like_ATP-bd"/>
</dbReference>
<dbReference type="InterPro" id="IPR017871">
    <property type="entry name" value="ABC_transporter-like_CS"/>
</dbReference>
<dbReference type="Pfam" id="PF00005">
    <property type="entry name" value="ABC_tran"/>
    <property type="match status" value="1"/>
</dbReference>
<keyword evidence="1" id="KW-0813">Transport</keyword>
<evidence type="ECO:0000313" key="6">
    <source>
        <dbReference type="Proteomes" id="UP000298324"/>
    </source>
</evidence>
<accession>A0A4Y7RIF8</accession>
<keyword evidence="6" id="KW-1185">Reference proteome</keyword>
<feature type="domain" description="ABC transporter" evidence="4">
    <location>
        <begin position="7"/>
        <end position="233"/>
    </location>
</feature>
<dbReference type="AlphaFoldDB" id="A0A4Y7RIF8"/>
<dbReference type="PANTHER" id="PTHR42939:SF1">
    <property type="entry name" value="ABC TRANSPORTER ATP-BINDING PROTEIN ALBC-RELATED"/>
    <property type="match status" value="1"/>
</dbReference>
<dbReference type="EMBL" id="QFGA01000001">
    <property type="protein sequence ID" value="TEB08519.1"/>
    <property type="molecule type" value="Genomic_DNA"/>
</dbReference>
<evidence type="ECO:0000313" key="5">
    <source>
        <dbReference type="EMBL" id="TEB08519.1"/>
    </source>
</evidence>
<dbReference type="SUPFAM" id="SSF52540">
    <property type="entry name" value="P-loop containing nucleoside triphosphate hydrolases"/>
    <property type="match status" value="1"/>
</dbReference>
<dbReference type="PROSITE" id="PS50893">
    <property type="entry name" value="ABC_TRANSPORTER_2"/>
    <property type="match status" value="1"/>
</dbReference>